<dbReference type="Pfam" id="PF00069">
    <property type="entry name" value="Pkinase"/>
    <property type="match status" value="1"/>
</dbReference>
<keyword evidence="3" id="KW-0547">Nucleotide-binding</keyword>
<evidence type="ECO:0000256" key="1">
    <source>
        <dbReference type="ARBA" id="ARBA00022527"/>
    </source>
</evidence>
<keyword evidence="2" id="KW-0808">Transferase</keyword>
<accession>A0A439D250</accession>
<feature type="domain" description="Protein kinase" evidence="6">
    <location>
        <begin position="66"/>
        <end position="367"/>
    </location>
</feature>
<dbReference type="GO" id="GO:0043484">
    <property type="term" value="P:regulation of RNA splicing"/>
    <property type="evidence" value="ECO:0007669"/>
    <property type="project" value="TreeGrafter"/>
</dbReference>
<dbReference type="STRING" id="363999.A0A439D250"/>
<organism evidence="7 8">
    <name type="scientific">Xylaria grammica</name>
    <dbReference type="NCBI Taxonomy" id="363999"/>
    <lineage>
        <taxon>Eukaryota</taxon>
        <taxon>Fungi</taxon>
        <taxon>Dikarya</taxon>
        <taxon>Ascomycota</taxon>
        <taxon>Pezizomycotina</taxon>
        <taxon>Sordariomycetes</taxon>
        <taxon>Xylariomycetidae</taxon>
        <taxon>Xylariales</taxon>
        <taxon>Xylariaceae</taxon>
        <taxon>Xylaria</taxon>
    </lineage>
</organism>
<proteinExistence type="predicted"/>
<evidence type="ECO:0000256" key="5">
    <source>
        <dbReference type="ARBA" id="ARBA00022840"/>
    </source>
</evidence>
<sequence length="372" mass="42352">MAGKSQWLSSLLGGWGTRKPLEPRVFPTSGFEIIDSSKKVEEEGMSIYKPEIFYPVRLGEVFQNRYQVVAKIGFGSSSTIWLGHDLRDHTYVSLKVHINTIQNNRELKVYEHIKKHATSLGPYHIRAIRESFKIQGPHGNHDVIVQMPLSIAMADFQHSMPGQVFPPAIVKGALEQVEEAEAKNPGPRKVMKDRTIYMSRVLFGQVGALYLCDFGQARIGDEGSGNAMPILLRAPEIILGMKWSYPIDMWSVGLSAWDMLHDKKLFGIYDTNDQRLNDAHHLANMIALLGPPPLEYLKQSTTYLQFWNERGEWRGVVPIPRERTLESLEGSLTGEERVRFLDFIRALLCWVPEKRLTAKQALSHPWLTTPYE</sequence>
<evidence type="ECO:0000259" key="6">
    <source>
        <dbReference type="PROSITE" id="PS50011"/>
    </source>
</evidence>
<evidence type="ECO:0000313" key="7">
    <source>
        <dbReference type="EMBL" id="RWA08519.1"/>
    </source>
</evidence>
<keyword evidence="1" id="KW-0723">Serine/threonine-protein kinase</keyword>
<dbReference type="PROSITE" id="PS50011">
    <property type="entry name" value="PROTEIN_KINASE_DOM"/>
    <property type="match status" value="1"/>
</dbReference>
<dbReference type="GO" id="GO:0005524">
    <property type="term" value="F:ATP binding"/>
    <property type="evidence" value="ECO:0007669"/>
    <property type="project" value="UniProtKB-KW"/>
</dbReference>
<evidence type="ECO:0000313" key="8">
    <source>
        <dbReference type="Proteomes" id="UP000286045"/>
    </source>
</evidence>
<dbReference type="InterPro" id="IPR000719">
    <property type="entry name" value="Prot_kinase_dom"/>
</dbReference>
<keyword evidence="8" id="KW-1185">Reference proteome</keyword>
<dbReference type="GO" id="GO:0005634">
    <property type="term" value="C:nucleus"/>
    <property type="evidence" value="ECO:0007669"/>
    <property type="project" value="TreeGrafter"/>
</dbReference>
<dbReference type="InterPro" id="IPR051175">
    <property type="entry name" value="CLK_kinases"/>
</dbReference>
<dbReference type="AlphaFoldDB" id="A0A439D250"/>
<reference evidence="7 8" key="1">
    <citation type="submission" date="2018-12" db="EMBL/GenBank/DDBJ databases">
        <title>Draft genome sequence of Xylaria grammica IHI A82.</title>
        <authorList>
            <person name="Buettner E."/>
            <person name="Kellner H."/>
        </authorList>
    </citation>
    <scope>NUCLEOTIDE SEQUENCE [LARGE SCALE GENOMIC DNA]</scope>
    <source>
        <strain evidence="7 8">IHI A82</strain>
    </source>
</reference>
<evidence type="ECO:0000256" key="2">
    <source>
        <dbReference type="ARBA" id="ARBA00022679"/>
    </source>
</evidence>
<protein>
    <recommendedName>
        <fullName evidence="6">Protein kinase domain-containing protein</fullName>
    </recommendedName>
</protein>
<dbReference type="SUPFAM" id="SSF56112">
    <property type="entry name" value="Protein kinase-like (PK-like)"/>
    <property type="match status" value="1"/>
</dbReference>
<keyword evidence="4" id="KW-0418">Kinase</keyword>
<dbReference type="InterPro" id="IPR011009">
    <property type="entry name" value="Kinase-like_dom_sf"/>
</dbReference>
<evidence type="ECO:0000256" key="3">
    <source>
        <dbReference type="ARBA" id="ARBA00022741"/>
    </source>
</evidence>
<dbReference type="Gene3D" id="1.10.510.10">
    <property type="entry name" value="Transferase(Phosphotransferase) domain 1"/>
    <property type="match status" value="1"/>
</dbReference>
<dbReference type="Proteomes" id="UP000286045">
    <property type="component" value="Unassembled WGS sequence"/>
</dbReference>
<dbReference type="EMBL" id="RYZI01000196">
    <property type="protein sequence ID" value="RWA08519.1"/>
    <property type="molecule type" value="Genomic_DNA"/>
</dbReference>
<name>A0A439D250_9PEZI</name>
<evidence type="ECO:0000256" key="4">
    <source>
        <dbReference type="ARBA" id="ARBA00022777"/>
    </source>
</evidence>
<dbReference type="SMART" id="SM00220">
    <property type="entry name" value="S_TKc"/>
    <property type="match status" value="1"/>
</dbReference>
<comment type="caution">
    <text evidence="7">The sequence shown here is derived from an EMBL/GenBank/DDBJ whole genome shotgun (WGS) entry which is preliminary data.</text>
</comment>
<gene>
    <name evidence="7" type="ORF">EKO27_g6589</name>
</gene>
<dbReference type="GO" id="GO:0004674">
    <property type="term" value="F:protein serine/threonine kinase activity"/>
    <property type="evidence" value="ECO:0007669"/>
    <property type="project" value="UniProtKB-KW"/>
</dbReference>
<dbReference type="PANTHER" id="PTHR45646">
    <property type="entry name" value="SERINE/THREONINE-PROTEIN KINASE DOA-RELATED"/>
    <property type="match status" value="1"/>
</dbReference>
<dbReference type="PANTHER" id="PTHR45646:SF11">
    <property type="entry name" value="SERINE_THREONINE-PROTEIN KINASE DOA"/>
    <property type="match status" value="1"/>
</dbReference>
<keyword evidence="5" id="KW-0067">ATP-binding</keyword>
<dbReference type="Gene3D" id="3.30.200.20">
    <property type="entry name" value="Phosphorylase Kinase, domain 1"/>
    <property type="match status" value="1"/>
</dbReference>